<comment type="caution">
    <text evidence="2">The sequence shown here is derived from an EMBL/GenBank/DDBJ whole genome shotgun (WGS) entry which is preliminary data.</text>
</comment>
<proteinExistence type="predicted"/>
<protein>
    <submittedName>
        <fullName evidence="2">DUF2007 domain-containing protein</fullName>
    </submittedName>
</protein>
<reference evidence="2 3" key="1">
    <citation type="submission" date="2019-07" db="EMBL/GenBank/DDBJ databases">
        <authorList>
            <person name="Kim J."/>
        </authorList>
    </citation>
    <scope>NUCLEOTIDE SEQUENCE [LARGE SCALE GENOMIC DNA]</scope>
    <source>
        <strain evidence="2 3">MJ1a</strain>
    </source>
</reference>
<accession>A0A563U2Q7</accession>
<dbReference type="Proteomes" id="UP000318010">
    <property type="component" value="Unassembled WGS sequence"/>
</dbReference>
<dbReference type="EMBL" id="VOEI01000004">
    <property type="protein sequence ID" value="TWR25618.1"/>
    <property type="molecule type" value="Genomic_DNA"/>
</dbReference>
<dbReference type="OrthoDB" id="8480302at2"/>
<dbReference type="InterPro" id="IPR011322">
    <property type="entry name" value="N-reg_PII-like_a/b"/>
</dbReference>
<dbReference type="RefSeq" id="WP_146272183.1">
    <property type="nucleotide sequence ID" value="NZ_VOEI01000004.1"/>
</dbReference>
<dbReference type="InterPro" id="IPR018551">
    <property type="entry name" value="DUF2007"/>
</dbReference>
<dbReference type="Gene3D" id="3.30.70.790">
    <property type="entry name" value="UreE, C-terminal domain"/>
    <property type="match status" value="1"/>
</dbReference>
<name>A0A563U2Q7_9SPHI</name>
<evidence type="ECO:0000313" key="3">
    <source>
        <dbReference type="Proteomes" id="UP000318010"/>
    </source>
</evidence>
<evidence type="ECO:0000313" key="2">
    <source>
        <dbReference type="EMBL" id="TWR25618.1"/>
    </source>
</evidence>
<dbReference type="Pfam" id="PF09413">
    <property type="entry name" value="DUF2007"/>
    <property type="match status" value="1"/>
</dbReference>
<evidence type="ECO:0000259" key="1">
    <source>
        <dbReference type="Pfam" id="PF09413"/>
    </source>
</evidence>
<dbReference type="SUPFAM" id="SSF54913">
    <property type="entry name" value="GlnB-like"/>
    <property type="match status" value="1"/>
</dbReference>
<gene>
    <name evidence="2" type="ORF">FPZ42_13575</name>
</gene>
<keyword evidence="3" id="KW-1185">Reference proteome</keyword>
<feature type="domain" description="DUF2007" evidence="1">
    <location>
        <begin position="17"/>
        <end position="74"/>
    </location>
</feature>
<dbReference type="AlphaFoldDB" id="A0A563U2Q7"/>
<organism evidence="2 3">
    <name type="scientific">Mucilaginibacter achroorhodeus</name>
    <dbReference type="NCBI Taxonomy" id="2599294"/>
    <lineage>
        <taxon>Bacteria</taxon>
        <taxon>Pseudomonadati</taxon>
        <taxon>Bacteroidota</taxon>
        <taxon>Sphingobacteriia</taxon>
        <taxon>Sphingobacteriales</taxon>
        <taxon>Sphingobacteriaceae</taxon>
        <taxon>Mucilaginibacter</taxon>
    </lineage>
</organism>
<sequence>MAQSTEDNIITFESYYDPMLAHIVRTRLEDAGIPCFIADENVIAANPFYNTAVGGIKLKIFERDLERCRAILADEGDLHEQDHVEIDEEDNAVACPYCASTNVKHRLANDTTTGISGLISTLSGLLSFKGKSEWYCYNCQREFD</sequence>